<evidence type="ECO:0000313" key="6">
    <source>
        <dbReference type="Proteomes" id="UP001500339"/>
    </source>
</evidence>
<dbReference type="InterPro" id="IPR036388">
    <property type="entry name" value="WH-like_DNA-bd_sf"/>
</dbReference>
<dbReference type="InterPro" id="IPR000835">
    <property type="entry name" value="HTH_MarR-typ"/>
</dbReference>
<dbReference type="PANTHER" id="PTHR42756">
    <property type="entry name" value="TRANSCRIPTIONAL REGULATOR, MARR"/>
    <property type="match status" value="1"/>
</dbReference>
<evidence type="ECO:0000256" key="1">
    <source>
        <dbReference type="ARBA" id="ARBA00023015"/>
    </source>
</evidence>
<evidence type="ECO:0000259" key="4">
    <source>
        <dbReference type="PROSITE" id="PS50995"/>
    </source>
</evidence>
<keyword evidence="1" id="KW-0805">Transcription regulation</keyword>
<dbReference type="SUPFAM" id="SSF46785">
    <property type="entry name" value="Winged helix' DNA-binding domain"/>
    <property type="match status" value="1"/>
</dbReference>
<comment type="caution">
    <text evidence="5">The sequence shown here is derived from an EMBL/GenBank/DDBJ whole genome shotgun (WGS) entry which is preliminary data.</text>
</comment>
<name>A0ABN1J4M8_9CLOT</name>
<reference evidence="5 6" key="1">
    <citation type="journal article" date="2019" name="Int. J. Syst. Evol. Microbiol.">
        <title>The Global Catalogue of Microorganisms (GCM) 10K type strain sequencing project: providing services to taxonomists for standard genome sequencing and annotation.</title>
        <authorList>
            <consortium name="The Broad Institute Genomics Platform"/>
            <consortium name="The Broad Institute Genome Sequencing Center for Infectious Disease"/>
            <person name="Wu L."/>
            <person name="Ma J."/>
        </authorList>
    </citation>
    <scope>NUCLEOTIDE SEQUENCE [LARGE SCALE GENOMIC DNA]</scope>
    <source>
        <strain evidence="5 6">JCM 1405</strain>
    </source>
</reference>
<gene>
    <name evidence="5" type="ORF">GCM10008905_27750</name>
</gene>
<dbReference type="PANTHER" id="PTHR42756:SF1">
    <property type="entry name" value="TRANSCRIPTIONAL REPRESSOR OF EMRAB OPERON"/>
    <property type="match status" value="1"/>
</dbReference>
<dbReference type="Proteomes" id="UP001500339">
    <property type="component" value="Unassembled WGS sequence"/>
</dbReference>
<evidence type="ECO:0000256" key="3">
    <source>
        <dbReference type="ARBA" id="ARBA00023163"/>
    </source>
</evidence>
<keyword evidence="6" id="KW-1185">Reference proteome</keyword>
<proteinExistence type="predicted"/>
<dbReference type="PROSITE" id="PS50995">
    <property type="entry name" value="HTH_MARR_2"/>
    <property type="match status" value="1"/>
</dbReference>
<feature type="domain" description="HTH marR-type" evidence="4">
    <location>
        <begin position="3"/>
        <end position="138"/>
    </location>
</feature>
<dbReference type="EMBL" id="BAAACF010000003">
    <property type="protein sequence ID" value="GAA0728602.1"/>
    <property type="molecule type" value="Genomic_DNA"/>
</dbReference>
<keyword evidence="3" id="KW-0804">Transcription</keyword>
<sequence length="144" mass="16854">MDDREISKELINFLIKLKRFGRANVSRYDDPNLTEQQFRTLINLKELKKTTLKDLSNNIHVSSSSLCIMLNKMVEEDIVIREADSKDRRNTFYSLTSKGLDFLENEIEKKLERVGEKISNLSLEEKEKLVEYINGISDIIEKIK</sequence>
<keyword evidence="2" id="KW-0238">DNA-binding</keyword>
<evidence type="ECO:0000313" key="5">
    <source>
        <dbReference type="EMBL" id="GAA0728602.1"/>
    </source>
</evidence>
<organism evidence="5 6">
    <name type="scientific">Clostridium malenominatum</name>
    <dbReference type="NCBI Taxonomy" id="1539"/>
    <lineage>
        <taxon>Bacteria</taxon>
        <taxon>Bacillati</taxon>
        <taxon>Bacillota</taxon>
        <taxon>Clostridia</taxon>
        <taxon>Eubacteriales</taxon>
        <taxon>Clostridiaceae</taxon>
        <taxon>Clostridium</taxon>
    </lineage>
</organism>
<accession>A0ABN1J4M8</accession>
<evidence type="ECO:0000256" key="2">
    <source>
        <dbReference type="ARBA" id="ARBA00023125"/>
    </source>
</evidence>
<dbReference type="PRINTS" id="PR00598">
    <property type="entry name" value="HTHMARR"/>
</dbReference>
<dbReference type="Gene3D" id="1.10.10.10">
    <property type="entry name" value="Winged helix-like DNA-binding domain superfamily/Winged helix DNA-binding domain"/>
    <property type="match status" value="1"/>
</dbReference>
<dbReference type="SMART" id="SM00347">
    <property type="entry name" value="HTH_MARR"/>
    <property type="match status" value="1"/>
</dbReference>
<dbReference type="Pfam" id="PF01047">
    <property type="entry name" value="MarR"/>
    <property type="match status" value="1"/>
</dbReference>
<dbReference type="RefSeq" id="WP_343770595.1">
    <property type="nucleotide sequence ID" value="NZ_BAAACF010000003.1"/>
</dbReference>
<protein>
    <submittedName>
        <fullName evidence="5">MarR family transcriptional regulator</fullName>
    </submittedName>
</protein>
<dbReference type="InterPro" id="IPR036390">
    <property type="entry name" value="WH_DNA-bd_sf"/>
</dbReference>